<evidence type="ECO:0000256" key="9">
    <source>
        <dbReference type="ARBA" id="ARBA00023136"/>
    </source>
</evidence>
<keyword evidence="7" id="KW-1278">Translocase</keyword>
<comment type="subcellular location">
    <subcellularLocation>
        <location evidence="1">Endomembrane system</location>
        <topology evidence="1">Multi-pass membrane protein</topology>
    </subcellularLocation>
</comment>
<dbReference type="SUPFAM" id="SSF81653">
    <property type="entry name" value="Calcium ATPase, transduction domain A"/>
    <property type="match status" value="1"/>
</dbReference>
<dbReference type="Gene3D" id="3.40.50.1000">
    <property type="entry name" value="HAD superfamily/HAD-like"/>
    <property type="match status" value="1"/>
</dbReference>
<evidence type="ECO:0000256" key="10">
    <source>
        <dbReference type="SAM" id="Phobius"/>
    </source>
</evidence>
<evidence type="ECO:0000256" key="8">
    <source>
        <dbReference type="ARBA" id="ARBA00022989"/>
    </source>
</evidence>
<dbReference type="InterPro" id="IPR008250">
    <property type="entry name" value="ATPase_P-typ_transduc_dom_A_sf"/>
</dbReference>
<dbReference type="EMBL" id="UINC01001778">
    <property type="protein sequence ID" value="SUZ88586.1"/>
    <property type="molecule type" value="Genomic_DNA"/>
</dbReference>
<dbReference type="FunFam" id="2.70.150.10:FF:000002">
    <property type="entry name" value="Copper-transporting ATPase 1, putative"/>
    <property type="match status" value="1"/>
</dbReference>
<dbReference type="Gene3D" id="3.30.70.100">
    <property type="match status" value="1"/>
</dbReference>
<feature type="transmembrane region" description="Helical" evidence="10">
    <location>
        <begin position="371"/>
        <end position="391"/>
    </location>
</feature>
<evidence type="ECO:0000256" key="5">
    <source>
        <dbReference type="ARBA" id="ARBA00022741"/>
    </source>
</evidence>
<dbReference type="PANTHER" id="PTHR43520">
    <property type="entry name" value="ATP7, ISOFORM B"/>
    <property type="match status" value="1"/>
</dbReference>
<dbReference type="InterPro" id="IPR001757">
    <property type="entry name" value="P_typ_ATPase"/>
</dbReference>
<evidence type="ECO:0000256" key="7">
    <source>
        <dbReference type="ARBA" id="ARBA00022967"/>
    </source>
</evidence>
<dbReference type="PROSITE" id="PS00154">
    <property type="entry name" value="ATPASE_E1_E2"/>
    <property type="match status" value="1"/>
</dbReference>
<name>A0A381RA01_9ZZZZ</name>
<dbReference type="CDD" id="cd02094">
    <property type="entry name" value="P-type_ATPase_Cu-like"/>
    <property type="match status" value="1"/>
</dbReference>
<dbReference type="CDD" id="cd00371">
    <property type="entry name" value="HMA"/>
    <property type="match status" value="1"/>
</dbReference>
<evidence type="ECO:0000256" key="6">
    <source>
        <dbReference type="ARBA" id="ARBA00022840"/>
    </source>
</evidence>
<feature type="transmembrane region" description="Helical" evidence="10">
    <location>
        <begin position="140"/>
        <end position="161"/>
    </location>
</feature>
<feature type="transmembrane region" description="Helical" evidence="10">
    <location>
        <begin position="167"/>
        <end position="187"/>
    </location>
</feature>
<feature type="transmembrane region" description="Helical" evidence="10">
    <location>
        <begin position="82"/>
        <end position="104"/>
    </location>
</feature>
<dbReference type="Pfam" id="PF00702">
    <property type="entry name" value="Hydrolase"/>
    <property type="match status" value="1"/>
</dbReference>
<keyword evidence="4" id="KW-0479">Metal-binding</keyword>
<dbReference type="GO" id="GO:0016020">
    <property type="term" value="C:membrane"/>
    <property type="evidence" value="ECO:0007669"/>
    <property type="project" value="InterPro"/>
</dbReference>
<dbReference type="AlphaFoldDB" id="A0A381RA01"/>
<dbReference type="Pfam" id="PF00403">
    <property type="entry name" value="HMA"/>
    <property type="match status" value="1"/>
</dbReference>
<dbReference type="NCBIfam" id="TIGR01525">
    <property type="entry name" value="ATPase-IB_hvy"/>
    <property type="match status" value="1"/>
</dbReference>
<dbReference type="SUPFAM" id="SSF81665">
    <property type="entry name" value="Calcium ATPase, transmembrane domain M"/>
    <property type="match status" value="1"/>
</dbReference>
<feature type="domain" description="HMA" evidence="11">
    <location>
        <begin position="1"/>
        <end position="55"/>
    </location>
</feature>
<evidence type="ECO:0000256" key="3">
    <source>
        <dbReference type="ARBA" id="ARBA00022692"/>
    </source>
</evidence>
<feature type="transmembrane region" description="Helical" evidence="10">
    <location>
        <begin position="322"/>
        <end position="344"/>
    </location>
</feature>
<dbReference type="InterPro" id="IPR023298">
    <property type="entry name" value="ATPase_P-typ_TM_dom_sf"/>
</dbReference>
<dbReference type="PANTHER" id="PTHR43520:SF8">
    <property type="entry name" value="P-TYPE CU(+) TRANSPORTER"/>
    <property type="match status" value="1"/>
</dbReference>
<feature type="transmembrane region" description="Helical" evidence="10">
    <location>
        <begin position="110"/>
        <end position="128"/>
    </location>
</feature>
<dbReference type="PRINTS" id="PR00941">
    <property type="entry name" value="CDATPASE"/>
</dbReference>
<protein>
    <recommendedName>
        <fullName evidence="11">HMA domain-containing protein</fullName>
    </recommendedName>
</protein>
<dbReference type="GO" id="GO:0055070">
    <property type="term" value="P:copper ion homeostasis"/>
    <property type="evidence" value="ECO:0007669"/>
    <property type="project" value="TreeGrafter"/>
</dbReference>
<evidence type="ECO:0000256" key="1">
    <source>
        <dbReference type="ARBA" id="ARBA00004127"/>
    </source>
</evidence>
<dbReference type="SUPFAM" id="SSF55008">
    <property type="entry name" value="HMA, heavy metal-associated domain"/>
    <property type="match status" value="1"/>
</dbReference>
<dbReference type="Pfam" id="PF00122">
    <property type="entry name" value="E1-E2_ATPase"/>
    <property type="match status" value="1"/>
</dbReference>
<organism evidence="12">
    <name type="scientific">marine metagenome</name>
    <dbReference type="NCBI Taxonomy" id="408172"/>
    <lineage>
        <taxon>unclassified sequences</taxon>
        <taxon>metagenomes</taxon>
        <taxon>ecological metagenomes</taxon>
    </lineage>
</organism>
<dbReference type="Gene3D" id="3.40.1110.10">
    <property type="entry name" value="Calcium-transporting ATPase, cytoplasmic domain N"/>
    <property type="match status" value="1"/>
</dbReference>
<dbReference type="GO" id="GO:0043682">
    <property type="term" value="F:P-type divalent copper transporter activity"/>
    <property type="evidence" value="ECO:0007669"/>
    <property type="project" value="TreeGrafter"/>
</dbReference>
<evidence type="ECO:0000256" key="4">
    <source>
        <dbReference type="ARBA" id="ARBA00022723"/>
    </source>
</evidence>
<dbReference type="InterPro" id="IPR036412">
    <property type="entry name" value="HAD-like_sf"/>
</dbReference>
<gene>
    <name evidence="12" type="ORF">METZ01_LOCUS41440</name>
</gene>
<dbReference type="InterPro" id="IPR023214">
    <property type="entry name" value="HAD_sf"/>
</dbReference>
<dbReference type="Gene3D" id="2.70.150.10">
    <property type="entry name" value="Calcium-transporting ATPase, cytoplasmic transduction domain A"/>
    <property type="match status" value="1"/>
</dbReference>
<dbReference type="InterPro" id="IPR036163">
    <property type="entry name" value="HMA_dom_sf"/>
</dbReference>
<dbReference type="GO" id="GO:0016887">
    <property type="term" value="F:ATP hydrolysis activity"/>
    <property type="evidence" value="ECO:0007669"/>
    <property type="project" value="InterPro"/>
</dbReference>
<accession>A0A381RA01</accession>
<keyword evidence="6" id="KW-0067">ATP-binding</keyword>
<dbReference type="PROSITE" id="PS01229">
    <property type="entry name" value="COF_2"/>
    <property type="match status" value="1"/>
</dbReference>
<dbReference type="GO" id="GO:0005507">
    <property type="term" value="F:copper ion binding"/>
    <property type="evidence" value="ECO:0007669"/>
    <property type="project" value="TreeGrafter"/>
</dbReference>
<keyword evidence="5" id="KW-0547">Nucleotide-binding</keyword>
<dbReference type="SUPFAM" id="SSF81660">
    <property type="entry name" value="Metal cation-transporting ATPase, ATP-binding domain N"/>
    <property type="match status" value="1"/>
</dbReference>
<dbReference type="PROSITE" id="PS50846">
    <property type="entry name" value="HMA_2"/>
    <property type="match status" value="1"/>
</dbReference>
<reference evidence="12" key="1">
    <citation type="submission" date="2018-05" db="EMBL/GenBank/DDBJ databases">
        <authorList>
            <person name="Lanie J.A."/>
            <person name="Ng W.-L."/>
            <person name="Kazmierczak K.M."/>
            <person name="Andrzejewski T.M."/>
            <person name="Davidsen T.M."/>
            <person name="Wayne K.J."/>
            <person name="Tettelin H."/>
            <person name="Glass J.I."/>
            <person name="Rusch D."/>
            <person name="Podicherti R."/>
            <person name="Tsui H.-C.T."/>
            <person name="Winkler M.E."/>
        </authorList>
    </citation>
    <scope>NUCLEOTIDE SEQUENCE</scope>
</reference>
<keyword evidence="3 10" id="KW-0812">Transmembrane</keyword>
<comment type="similarity">
    <text evidence="2">Belongs to the cation transport ATPase (P-type) (TC 3.A.3) family. Type IB subfamily.</text>
</comment>
<dbReference type="GO" id="GO:0012505">
    <property type="term" value="C:endomembrane system"/>
    <property type="evidence" value="ECO:0007669"/>
    <property type="project" value="UniProtKB-SubCell"/>
</dbReference>
<dbReference type="PRINTS" id="PR00119">
    <property type="entry name" value="CATATPASE"/>
</dbReference>
<dbReference type="InterPro" id="IPR006121">
    <property type="entry name" value="HMA_dom"/>
</dbReference>
<dbReference type="InterPro" id="IPR023299">
    <property type="entry name" value="ATPase_P-typ_cyto_dom_N"/>
</dbReference>
<dbReference type="NCBIfam" id="TIGR01494">
    <property type="entry name" value="ATPase_P-type"/>
    <property type="match status" value="2"/>
</dbReference>
<keyword evidence="9 10" id="KW-0472">Membrane</keyword>
<evidence type="ECO:0000313" key="12">
    <source>
        <dbReference type="EMBL" id="SUZ88586.1"/>
    </source>
</evidence>
<proteinExistence type="inferred from homology"/>
<dbReference type="InterPro" id="IPR027256">
    <property type="entry name" value="P-typ_ATPase_IB"/>
</dbReference>
<dbReference type="InterPro" id="IPR018303">
    <property type="entry name" value="ATPase_P-typ_P_site"/>
</dbReference>
<dbReference type="InterPro" id="IPR059000">
    <property type="entry name" value="ATPase_P-type_domA"/>
</dbReference>
<evidence type="ECO:0000259" key="11">
    <source>
        <dbReference type="PROSITE" id="PS50846"/>
    </source>
</evidence>
<keyword evidence="8 10" id="KW-1133">Transmembrane helix</keyword>
<feature type="transmembrane region" description="Helical" evidence="10">
    <location>
        <begin position="673"/>
        <end position="696"/>
    </location>
</feature>
<sequence>MHCAGCVASVENALRKVEGVEEAVVNLTLEKATVLGSVDPTQLIQSVDQTGYSAEIIDGGTGIDIQEKIDEKVELAFSHMKLAWIFTLPAMIWMSVHMAVGVAWPSLEAMDLGIFILSSVVCFFPGRGTMTSAWKSAIHFAPNMDVLIALGSLAALFTGIIKSYVDIHSFAGIAGMIMSFHLTGRYIETKARGRSSEAIQKLMNLGAKQAAVLDMEGNEVKVDVRSLVVDQIMIVRAGESIPTDGIVVEGSAAVDESMVSGESLPVMKRANDLVIGGTICADSTLRVKVSKIGQDTFLAKVIQMVEQAQTTRVPIQIFADKVVAVFVPVVLVLALITFFFWTAFPNGMKQLALTGSGLLPWTNPELSSLGMALYAAIAVLVIACPCALGLATPMALMVGSGLGAENGILIRDGAAIQRLNEVNTILFDKTGTLTEGKPAVAKVHQISGIGENDLIRMAASLERESTHPLAQAIVKLAEEKELGLDPVSEVEVVSGKGISGNYGSSILKVGSASFTNSNSEIDLSGTPVFLTLNNELIGVFEIEDTIRPDSADTIARLRRSGYRCVLVTGDRKEIADALAADLKIDQVHSEVLPDEKATIVESYQKTGKTVAMVGDGINDAPAIAQADVGIALGSGTDIAMETGEIVLTKGDLNAVLRAIRLANVTFKKIKQNLFWAFIYNVIAIPLAFAGVLHPVIAEVAMAFSSINVIGNSNRLKSIRL</sequence>
<dbReference type="SUPFAM" id="SSF56784">
    <property type="entry name" value="HAD-like"/>
    <property type="match status" value="1"/>
</dbReference>
<dbReference type="GO" id="GO:0005524">
    <property type="term" value="F:ATP binding"/>
    <property type="evidence" value="ECO:0007669"/>
    <property type="project" value="UniProtKB-KW"/>
</dbReference>
<evidence type="ECO:0000256" key="2">
    <source>
        <dbReference type="ARBA" id="ARBA00006024"/>
    </source>
</evidence>